<proteinExistence type="predicted"/>
<dbReference type="EMBL" id="CAEX01001614">
    <property type="protein sequence ID" value="CCD18659.1"/>
    <property type="molecule type" value="Genomic_DNA"/>
</dbReference>
<feature type="region of interest" description="Disordered" evidence="1">
    <location>
        <begin position="312"/>
        <end position="373"/>
    </location>
</feature>
<gene>
    <name evidence="2" type="ORF">TvY486_0013560</name>
</gene>
<feature type="compositionally biased region" description="Low complexity" evidence="1">
    <location>
        <begin position="324"/>
        <end position="338"/>
    </location>
</feature>
<evidence type="ECO:0000313" key="3">
    <source>
        <dbReference type="Proteomes" id="UP000009027"/>
    </source>
</evidence>
<feature type="compositionally biased region" description="Basic residues" evidence="1">
    <location>
        <begin position="263"/>
        <end position="277"/>
    </location>
</feature>
<name>F9WMA6_TRYVY</name>
<organism evidence="2 3">
    <name type="scientific">Trypanosoma vivax (strain Y486)</name>
    <dbReference type="NCBI Taxonomy" id="1055687"/>
    <lineage>
        <taxon>Eukaryota</taxon>
        <taxon>Discoba</taxon>
        <taxon>Euglenozoa</taxon>
        <taxon>Kinetoplastea</taxon>
        <taxon>Metakinetoplastina</taxon>
        <taxon>Trypanosomatida</taxon>
        <taxon>Trypanosomatidae</taxon>
        <taxon>Trypanosoma</taxon>
        <taxon>Duttonella</taxon>
    </lineage>
</organism>
<keyword evidence="3" id="KW-1185">Reference proteome</keyword>
<sequence>MRPAAASGPGNCAEEVVAREPVLRELFQDRHVAIRKCAVCGAAEVLHGEGGNFQTVSGGMVALLPPQRAPVHLDADAVMACVKSTQVDHTVSCTGRAKGRQHAPAPVATEQSRVFSEAVAVEIGMWGDDPVGVDQIPMELVLPHENGSATFGIAGVVAATSRTHVAAFVPGASQHGAWDMYDGMVHRVVPNGPEPKTVVLLIYRRRRDEDADMDGVECSVGFDDANEECAPEGAGAEEDLKHAQKRPRDALAQAMPPEMPRDKRGRRAFGSKRKRTRGTPNATGSDMDEEDGETSMVELLRLVGEHLAQTHDGDETASLPHDPPASAENEEAAPQSEAGAEVDASTPNGDETASLPHDPPASAENEEAAPQSVAVAEVRAMETGVQEAASETQDAVAETGSWSHVDQRLMPAVVRCPVANCDAEFEGFRRSEGIKSHMNGRHTEADRRSLTNEAMIPQGLVRCEVCGHVHGASVRARRAHVSACGDYVPRKAAMARARDNYRHETETSSAMQAA</sequence>
<feature type="non-terminal residue" evidence="2">
    <location>
        <position position="514"/>
    </location>
</feature>
<evidence type="ECO:0000256" key="1">
    <source>
        <dbReference type="SAM" id="MobiDB-lite"/>
    </source>
</evidence>
<dbReference type="VEuPathDB" id="TriTrypDB:TvY486_0013560"/>
<dbReference type="Proteomes" id="UP000009027">
    <property type="component" value="Unassembled WGS sequence"/>
</dbReference>
<evidence type="ECO:0000313" key="2">
    <source>
        <dbReference type="EMBL" id="CCD18659.1"/>
    </source>
</evidence>
<reference evidence="2 3" key="1">
    <citation type="journal article" date="2012" name="Proc. Natl. Acad. Sci. U.S.A.">
        <title>Antigenic diversity is generated by distinct evolutionary mechanisms in African trypanosome species.</title>
        <authorList>
            <person name="Jackson A.P."/>
            <person name="Berry A."/>
            <person name="Aslett M."/>
            <person name="Allison H.C."/>
            <person name="Burton P."/>
            <person name="Vavrova-Anderson J."/>
            <person name="Brown R."/>
            <person name="Browne H."/>
            <person name="Corton N."/>
            <person name="Hauser H."/>
            <person name="Gamble J."/>
            <person name="Gilderthorp R."/>
            <person name="Marcello L."/>
            <person name="McQuillan J."/>
            <person name="Otto T.D."/>
            <person name="Quail M.A."/>
            <person name="Sanders M.J."/>
            <person name="van Tonder A."/>
            <person name="Ginger M.L."/>
            <person name="Field M.C."/>
            <person name="Barry J.D."/>
            <person name="Hertz-Fowler C."/>
            <person name="Berriman M."/>
        </authorList>
    </citation>
    <scope>NUCLEOTIDE SEQUENCE</scope>
    <source>
        <strain evidence="2 3">Y486</strain>
    </source>
</reference>
<accession>F9WMA6</accession>
<dbReference type="AlphaFoldDB" id="F9WMA6"/>
<protein>
    <submittedName>
        <fullName evidence="2">Uncharacterized protein</fullName>
    </submittedName>
</protein>
<feature type="region of interest" description="Disordered" evidence="1">
    <location>
        <begin position="229"/>
        <end position="294"/>
    </location>
</feature>
<feature type="compositionally biased region" description="Basic and acidic residues" evidence="1">
    <location>
        <begin position="238"/>
        <end position="249"/>
    </location>
</feature>